<dbReference type="Pfam" id="PF01928">
    <property type="entry name" value="CYTH"/>
    <property type="match status" value="1"/>
</dbReference>
<dbReference type="Proteomes" id="UP000288178">
    <property type="component" value="Unassembled WGS sequence"/>
</dbReference>
<sequence>MARNVEIKACLPQQAAAAVTERALALASAPLQHLSQDDAFYACAQGRLKLRRFADGTAELIAYERPDSAGPKTSSYVRTPVSDAEGLHAALTAACGLIGCVRKQRTVVMVGRTRIHLDDVEGLGAFLELEVVLRNDEPACDGIDEAEALMTRLGVQPQWLVEGAYLDLLASGAGPGQ</sequence>
<dbReference type="OrthoDB" id="271656at2"/>
<dbReference type="InterPro" id="IPR008173">
    <property type="entry name" value="Adenylyl_cyclase_CyaB"/>
</dbReference>
<dbReference type="PROSITE" id="PS51707">
    <property type="entry name" value="CYTH"/>
    <property type="match status" value="1"/>
</dbReference>
<dbReference type="InterPro" id="IPR033469">
    <property type="entry name" value="CYTH-like_dom_sf"/>
</dbReference>
<dbReference type="CDD" id="cd07890">
    <property type="entry name" value="CYTH-like_AC_IV-like"/>
    <property type="match status" value="1"/>
</dbReference>
<proteinExistence type="predicted"/>
<dbReference type="PANTHER" id="PTHR21028:SF2">
    <property type="entry name" value="CYTH DOMAIN-CONTAINING PROTEIN"/>
    <property type="match status" value="1"/>
</dbReference>
<accession>A0A3S2TT04</accession>
<dbReference type="EMBL" id="SACT01000001">
    <property type="protein sequence ID" value="RVT54068.1"/>
    <property type="molecule type" value="Genomic_DNA"/>
</dbReference>
<protein>
    <submittedName>
        <fullName evidence="2">CYTH domain-containing protein</fullName>
    </submittedName>
</protein>
<evidence type="ECO:0000259" key="1">
    <source>
        <dbReference type="PROSITE" id="PS51707"/>
    </source>
</evidence>
<dbReference type="InterPro" id="IPR023577">
    <property type="entry name" value="CYTH_domain"/>
</dbReference>
<dbReference type="SUPFAM" id="SSF55154">
    <property type="entry name" value="CYTH-like phosphatases"/>
    <property type="match status" value="1"/>
</dbReference>
<dbReference type="Gene3D" id="2.40.320.10">
    <property type="entry name" value="Hypothetical Protein Pfu-838710-001"/>
    <property type="match status" value="1"/>
</dbReference>
<name>A0A3S2TT04_9BURK</name>
<feature type="domain" description="CYTH" evidence="1">
    <location>
        <begin position="2"/>
        <end position="171"/>
    </location>
</feature>
<dbReference type="SMART" id="SM01118">
    <property type="entry name" value="CYTH"/>
    <property type="match status" value="1"/>
</dbReference>
<dbReference type="RefSeq" id="WP_128195881.1">
    <property type="nucleotide sequence ID" value="NZ_SACT01000001.1"/>
</dbReference>
<dbReference type="PANTHER" id="PTHR21028">
    <property type="entry name" value="SI:CH211-156B7.4"/>
    <property type="match status" value="1"/>
</dbReference>
<comment type="caution">
    <text evidence="2">The sequence shown here is derived from an EMBL/GenBank/DDBJ whole genome shotgun (WGS) entry which is preliminary data.</text>
</comment>
<dbReference type="AlphaFoldDB" id="A0A3S2TT04"/>
<organism evidence="2 3">
    <name type="scientific">Rubrivivax albus</name>
    <dbReference type="NCBI Taxonomy" id="2499835"/>
    <lineage>
        <taxon>Bacteria</taxon>
        <taxon>Pseudomonadati</taxon>
        <taxon>Pseudomonadota</taxon>
        <taxon>Betaproteobacteria</taxon>
        <taxon>Burkholderiales</taxon>
        <taxon>Sphaerotilaceae</taxon>
        <taxon>Rubrivivax</taxon>
    </lineage>
</organism>
<reference evidence="2 3" key="1">
    <citation type="submission" date="2019-01" db="EMBL/GenBank/DDBJ databases">
        <authorList>
            <person name="Chen W.-M."/>
        </authorList>
    </citation>
    <scope>NUCLEOTIDE SEQUENCE [LARGE SCALE GENOMIC DNA]</scope>
    <source>
        <strain evidence="2 3">ICH-3</strain>
    </source>
</reference>
<gene>
    <name evidence="2" type="ORF">ENE75_04160</name>
</gene>
<keyword evidence="3" id="KW-1185">Reference proteome</keyword>
<evidence type="ECO:0000313" key="2">
    <source>
        <dbReference type="EMBL" id="RVT54068.1"/>
    </source>
</evidence>
<evidence type="ECO:0000313" key="3">
    <source>
        <dbReference type="Proteomes" id="UP000288178"/>
    </source>
</evidence>